<organism evidence="2 4">
    <name type="scientific">Mucilaginibacter lappiensis</name>
    <dbReference type="NCBI Taxonomy" id="354630"/>
    <lineage>
        <taxon>Bacteria</taxon>
        <taxon>Pseudomonadati</taxon>
        <taxon>Bacteroidota</taxon>
        <taxon>Sphingobacteriia</taxon>
        <taxon>Sphingobacteriales</taxon>
        <taxon>Sphingobacteriaceae</taxon>
        <taxon>Mucilaginibacter</taxon>
    </lineage>
</organism>
<keyword evidence="3" id="KW-1185">Reference proteome</keyword>
<accession>A0A841JLD0</accession>
<dbReference type="RefSeq" id="WP_139332429.1">
    <property type="nucleotide sequence ID" value="NZ_FTMG01000019.1"/>
</dbReference>
<dbReference type="AlphaFoldDB" id="A0A841JLD0"/>
<evidence type="ECO:0000313" key="1">
    <source>
        <dbReference type="EMBL" id="MBB6112588.1"/>
    </source>
</evidence>
<sequence>MKNLELKELGVQEMNVAEMTNVNGGSIIGGIINAVQALVDGLQKNVNLDGIIQDFKTFFTTIKGLLHG</sequence>
<proteinExistence type="predicted"/>
<protein>
    <recommendedName>
        <fullName evidence="5">Bacteriocin-type signal sequence-containing protein</fullName>
    </recommendedName>
</protein>
<gene>
    <name evidence="2" type="ORF">HDF22_003300</name>
    <name evidence="1" type="ORF">HDF23_005363</name>
</gene>
<dbReference type="Proteomes" id="UP000548326">
    <property type="component" value="Unassembled WGS sequence"/>
</dbReference>
<evidence type="ECO:0000313" key="3">
    <source>
        <dbReference type="Proteomes" id="UP000541583"/>
    </source>
</evidence>
<dbReference type="OrthoDB" id="9871102at2"/>
<reference evidence="3 4" key="1">
    <citation type="submission" date="2020-08" db="EMBL/GenBank/DDBJ databases">
        <title>Genomic Encyclopedia of Type Strains, Phase IV (KMG-V): Genome sequencing to study the core and pangenomes of soil and plant-associated prokaryotes.</title>
        <authorList>
            <person name="Whitman W."/>
        </authorList>
    </citation>
    <scope>NUCLEOTIDE SEQUENCE [LARGE SCALE GENOMIC DNA]</scope>
    <source>
        <strain evidence="1 3">ANJLi2</strain>
        <strain evidence="2 4">MP601</strain>
    </source>
</reference>
<name>A0A841JLD0_9SPHI</name>
<comment type="caution">
    <text evidence="2">The sequence shown here is derived from an EMBL/GenBank/DDBJ whole genome shotgun (WGS) entry which is preliminary data.</text>
</comment>
<dbReference type="EMBL" id="JACHCA010000008">
    <property type="protein sequence ID" value="MBB6129175.1"/>
    <property type="molecule type" value="Genomic_DNA"/>
</dbReference>
<evidence type="ECO:0008006" key="5">
    <source>
        <dbReference type="Google" id="ProtNLM"/>
    </source>
</evidence>
<dbReference type="Proteomes" id="UP000541583">
    <property type="component" value="Unassembled WGS sequence"/>
</dbReference>
<dbReference type="EMBL" id="JACHCB010000019">
    <property type="protein sequence ID" value="MBB6112588.1"/>
    <property type="molecule type" value="Genomic_DNA"/>
</dbReference>
<evidence type="ECO:0000313" key="2">
    <source>
        <dbReference type="EMBL" id="MBB6129175.1"/>
    </source>
</evidence>
<evidence type="ECO:0000313" key="4">
    <source>
        <dbReference type="Proteomes" id="UP000548326"/>
    </source>
</evidence>